<keyword evidence="3" id="KW-1185">Reference proteome</keyword>
<evidence type="ECO:0000256" key="1">
    <source>
        <dbReference type="SAM" id="MobiDB-lite"/>
    </source>
</evidence>
<accession>A0A843VST6</accession>
<dbReference type="EMBL" id="NMUH01002030">
    <property type="protein sequence ID" value="MQL97307.1"/>
    <property type="molecule type" value="Genomic_DNA"/>
</dbReference>
<reference evidence="2" key="1">
    <citation type="submission" date="2017-07" db="EMBL/GenBank/DDBJ databases">
        <title>Taro Niue Genome Assembly and Annotation.</title>
        <authorList>
            <person name="Atibalentja N."/>
            <person name="Keating K."/>
            <person name="Fields C.J."/>
        </authorList>
    </citation>
    <scope>NUCLEOTIDE SEQUENCE</scope>
    <source>
        <strain evidence="2">Niue_2</strain>
        <tissue evidence="2">Leaf</tissue>
    </source>
</reference>
<dbReference type="AlphaFoldDB" id="A0A843VST6"/>
<evidence type="ECO:0000313" key="3">
    <source>
        <dbReference type="Proteomes" id="UP000652761"/>
    </source>
</evidence>
<feature type="compositionally biased region" description="Low complexity" evidence="1">
    <location>
        <begin position="54"/>
        <end position="65"/>
    </location>
</feature>
<name>A0A843VST6_COLES</name>
<proteinExistence type="predicted"/>
<feature type="region of interest" description="Disordered" evidence="1">
    <location>
        <begin position="1"/>
        <end position="25"/>
    </location>
</feature>
<gene>
    <name evidence="2" type="ORF">Taro_029994</name>
</gene>
<feature type="region of interest" description="Disordered" evidence="1">
    <location>
        <begin position="37"/>
        <end position="65"/>
    </location>
</feature>
<dbReference type="OrthoDB" id="1909326at2759"/>
<sequence>MVGIFSRLSGGRSGHRRTQSAIDGRIWKERMSANARARSELPIVKESSDHETEATGSRTRSGSARRVILPSHSAPEHNLINLLEEYNAA</sequence>
<dbReference type="PANTHER" id="PTHR34196">
    <property type="entry name" value="OS02G0697700 PROTEIN"/>
    <property type="match status" value="1"/>
</dbReference>
<feature type="compositionally biased region" description="Low complexity" evidence="1">
    <location>
        <begin position="1"/>
        <end position="10"/>
    </location>
</feature>
<comment type="caution">
    <text evidence="2">The sequence shown here is derived from an EMBL/GenBank/DDBJ whole genome shotgun (WGS) entry which is preliminary data.</text>
</comment>
<organism evidence="2 3">
    <name type="scientific">Colocasia esculenta</name>
    <name type="common">Wild taro</name>
    <name type="synonym">Arum esculentum</name>
    <dbReference type="NCBI Taxonomy" id="4460"/>
    <lineage>
        <taxon>Eukaryota</taxon>
        <taxon>Viridiplantae</taxon>
        <taxon>Streptophyta</taxon>
        <taxon>Embryophyta</taxon>
        <taxon>Tracheophyta</taxon>
        <taxon>Spermatophyta</taxon>
        <taxon>Magnoliopsida</taxon>
        <taxon>Liliopsida</taxon>
        <taxon>Araceae</taxon>
        <taxon>Aroideae</taxon>
        <taxon>Colocasieae</taxon>
        <taxon>Colocasia</taxon>
    </lineage>
</organism>
<dbReference type="PANTHER" id="PTHR34196:SF2">
    <property type="entry name" value="OS02G0697700 PROTEIN"/>
    <property type="match status" value="1"/>
</dbReference>
<dbReference type="Proteomes" id="UP000652761">
    <property type="component" value="Unassembled WGS sequence"/>
</dbReference>
<protein>
    <submittedName>
        <fullName evidence="2">Uncharacterized protein</fullName>
    </submittedName>
</protein>
<evidence type="ECO:0000313" key="2">
    <source>
        <dbReference type="EMBL" id="MQL97307.1"/>
    </source>
</evidence>